<keyword evidence="2" id="KW-0413">Isomerase</keyword>
<evidence type="ECO:0000313" key="2">
    <source>
        <dbReference type="EMBL" id="MBB5705096.1"/>
    </source>
</evidence>
<dbReference type="InterPro" id="IPR001753">
    <property type="entry name" value="Enoyl-CoA_hydra/iso"/>
</dbReference>
<dbReference type="RefSeq" id="WP_184094824.1">
    <property type="nucleotide sequence ID" value="NZ_JACIJH010000001.1"/>
</dbReference>
<dbReference type="AlphaFoldDB" id="A0A7W9B352"/>
<dbReference type="PANTHER" id="PTHR43684:SF4">
    <property type="entry name" value="ENOYL-COA HYDRATASE_ISOMERASE FAMILY PROTEIN (AFU_ORTHOLOGUE AFUA_1G01890)"/>
    <property type="match status" value="1"/>
</dbReference>
<dbReference type="Pfam" id="PF00378">
    <property type="entry name" value="ECH_1"/>
    <property type="match status" value="1"/>
</dbReference>
<dbReference type="Proteomes" id="UP000537161">
    <property type="component" value="Unassembled WGS sequence"/>
</dbReference>
<protein>
    <submittedName>
        <fullName evidence="2">2-(1,2-epoxy-1,2-dihydrophenyl)acetyl-CoA isomerase</fullName>
        <ecNumber evidence="2">5.3.3.18</ecNumber>
    </submittedName>
</protein>
<dbReference type="InterPro" id="IPR051053">
    <property type="entry name" value="ECH/Chromodomain_protein"/>
</dbReference>
<evidence type="ECO:0000256" key="1">
    <source>
        <dbReference type="ARBA" id="ARBA00005254"/>
    </source>
</evidence>
<dbReference type="Gene3D" id="3.90.226.10">
    <property type="entry name" value="2-enoyl-CoA Hydratase, Chain A, domain 1"/>
    <property type="match status" value="1"/>
</dbReference>
<dbReference type="GO" id="GO:0016853">
    <property type="term" value="F:isomerase activity"/>
    <property type="evidence" value="ECO:0007669"/>
    <property type="project" value="UniProtKB-KW"/>
</dbReference>
<dbReference type="EC" id="5.3.3.18" evidence="2"/>
<dbReference type="EMBL" id="JACIJH010000001">
    <property type="protein sequence ID" value="MBB5705096.1"/>
    <property type="molecule type" value="Genomic_DNA"/>
</dbReference>
<organism evidence="2 3">
    <name type="scientific">Sphingopyxis panaciterrulae</name>
    <dbReference type="NCBI Taxonomy" id="462372"/>
    <lineage>
        <taxon>Bacteria</taxon>
        <taxon>Pseudomonadati</taxon>
        <taxon>Pseudomonadota</taxon>
        <taxon>Alphaproteobacteria</taxon>
        <taxon>Sphingomonadales</taxon>
        <taxon>Sphingomonadaceae</taxon>
        <taxon>Sphingopyxis</taxon>
    </lineage>
</organism>
<keyword evidence="3" id="KW-1185">Reference proteome</keyword>
<dbReference type="PANTHER" id="PTHR43684">
    <property type="match status" value="1"/>
</dbReference>
<comment type="caution">
    <text evidence="2">The sequence shown here is derived from an EMBL/GenBank/DDBJ whole genome shotgun (WGS) entry which is preliminary data.</text>
</comment>
<sequence length="255" mass="28002">MTYEHIRYEKRGAVAVITYDKQERRNAWSPPLYRETERAIESANEDEEVGAIVLTHEGPIFCAGTDFKAGPEVDPDTGGKLNIAQICMMQDKGWIHLLVRSKPMVGAVHGAAIGLGVTQLLPMDIRIGGEGSTWSFPFLSLGYMPELGCTALLPRLVGYGRALDICLTSQKLSATEAKEIGLISRVVPDDRVIDEAIAVAEKLASVPKLQMRLTRGLFQANALETDANAYLQRETDAFIEMLRAAKRAREADGNK</sequence>
<evidence type="ECO:0000313" key="3">
    <source>
        <dbReference type="Proteomes" id="UP000537161"/>
    </source>
</evidence>
<reference evidence="2 3" key="1">
    <citation type="submission" date="2020-08" db="EMBL/GenBank/DDBJ databases">
        <title>Genomic Encyclopedia of Type Strains, Phase IV (KMG-IV): sequencing the most valuable type-strain genomes for metagenomic binning, comparative biology and taxonomic classification.</title>
        <authorList>
            <person name="Goeker M."/>
        </authorList>
    </citation>
    <scope>NUCLEOTIDE SEQUENCE [LARGE SCALE GENOMIC DNA]</scope>
    <source>
        <strain evidence="2 3">DSM 27163</strain>
    </source>
</reference>
<proteinExistence type="inferred from homology"/>
<dbReference type="CDD" id="cd06558">
    <property type="entry name" value="crotonase-like"/>
    <property type="match status" value="1"/>
</dbReference>
<dbReference type="InterPro" id="IPR029045">
    <property type="entry name" value="ClpP/crotonase-like_dom_sf"/>
</dbReference>
<accession>A0A7W9B352</accession>
<comment type="similarity">
    <text evidence="1">Belongs to the enoyl-CoA hydratase/isomerase family.</text>
</comment>
<name>A0A7W9B352_9SPHN</name>
<gene>
    <name evidence="2" type="ORF">FHR21_000421</name>
</gene>
<dbReference type="SUPFAM" id="SSF52096">
    <property type="entry name" value="ClpP/crotonase"/>
    <property type="match status" value="1"/>
</dbReference>